<dbReference type="EMBL" id="PGGS01000046">
    <property type="protein sequence ID" value="PNH10791.1"/>
    <property type="molecule type" value="Genomic_DNA"/>
</dbReference>
<keyword evidence="3" id="KW-1185">Reference proteome</keyword>
<accession>A0A2J8AE39</accession>
<gene>
    <name evidence="2" type="ORF">TSOC_002420</name>
</gene>
<dbReference type="Proteomes" id="UP000236333">
    <property type="component" value="Unassembled WGS sequence"/>
</dbReference>
<feature type="transmembrane region" description="Helical" evidence="1">
    <location>
        <begin position="117"/>
        <end position="136"/>
    </location>
</feature>
<dbReference type="AlphaFoldDB" id="A0A2J8AE39"/>
<evidence type="ECO:0000313" key="2">
    <source>
        <dbReference type="EMBL" id="PNH10791.1"/>
    </source>
</evidence>
<protein>
    <submittedName>
        <fullName evidence="2">Uncharacterized protein</fullName>
    </submittedName>
</protein>
<name>A0A2J8AE39_9CHLO</name>
<evidence type="ECO:0000313" key="3">
    <source>
        <dbReference type="Proteomes" id="UP000236333"/>
    </source>
</evidence>
<evidence type="ECO:0000256" key="1">
    <source>
        <dbReference type="SAM" id="Phobius"/>
    </source>
</evidence>
<reference evidence="2 3" key="1">
    <citation type="journal article" date="2017" name="Mol. Biol. Evol.">
        <title>The 4-celled Tetrabaena socialis nuclear genome reveals the essential components for genetic control of cell number at the origin of multicellularity in the volvocine lineage.</title>
        <authorList>
            <person name="Featherston J."/>
            <person name="Arakaki Y."/>
            <person name="Hanschen E.R."/>
            <person name="Ferris P.J."/>
            <person name="Michod R.E."/>
            <person name="Olson B.J.S.C."/>
            <person name="Nozaki H."/>
            <person name="Durand P.M."/>
        </authorList>
    </citation>
    <scope>NUCLEOTIDE SEQUENCE [LARGE SCALE GENOMIC DNA]</scope>
    <source>
        <strain evidence="2 3">NIES-571</strain>
    </source>
</reference>
<sequence>MSRMLLPALPLKARLGSAANSFPGRALTRQGSAARAREVCGAAASRQLLAEAHRTFGVRRSLQMPRVAARSTSDSSEPAMSDASRITMLEAEVKQLRAEYALMSWPVGAWLPRLTKIAPILGFMAFLVLALLVRFIHGL</sequence>
<keyword evidence="1" id="KW-0812">Transmembrane</keyword>
<keyword evidence="1" id="KW-1133">Transmembrane helix</keyword>
<comment type="caution">
    <text evidence="2">The sequence shown here is derived from an EMBL/GenBank/DDBJ whole genome shotgun (WGS) entry which is preliminary data.</text>
</comment>
<proteinExistence type="predicted"/>
<organism evidence="2 3">
    <name type="scientific">Tetrabaena socialis</name>
    <dbReference type="NCBI Taxonomy" id="47790"/>
    <lineage>
        <taxon>Eukaryota</taxon>
        <taxon>Viridiplantae</taxon>
        <taxon>Chlorophyta</taxon>
        <taxon>core chlorophytes</taxon>
        <taxon>Chlorophyceae</taxon>
        <taxon>CS clade</taxon>
        <taxon>Chlamydomonadales</taxon>
        <taxon>Tetrabaenaceae</taxon>
        <taxon>Tetrabaena</taxon>
    </lineage>
</organism>
<keyword evidence="1" id="KW-0472">Membrane</keyword>